<keyword evidence="1" id="KW-0812">Transmembrane</keyword>
<feature type="transmembrane region" description="Helical" evidence="1">
    <location>
        <begin position="114"/>
        <end position="135"/>
    </location>
</feature>
<evidence type="ECO:0000313" key="2">
    <source>
        <dbReference type="EMBL" id="GGV95974.1"/>
    </source>
</evidence>
<dbReference type="EMBL" id="BMTF01000035">
    <property type="protein sequence ID" value="GGV95974.1"/>
    <property type="molecule type" value="Genomic_DNA"/>
</dbReference>
<feature type="transmembrane region" description="Helical" evidence="1">
    <location>
        <begin position="80"/>
        <end position="102"/>
    </location>
</feature>
<name>A0ABQ2WA13_9ACTN</name>
<keyword evidence="1" id="KW-1133">Transmembrane helix</keyword>
<gene>
    <name evidence="2" type="ORF">GCM10015535_64640</name>
</gene>
<feature type="transmembrane region" description="Helical" evidence="1">
    <location>
        <begin position="30"/>
        <end position="48"/>
    </location>
</feature>
<dbReference type="Proteomes" id="UP000660675">
    <property type="component" value="Unassembled WGS sequence"/>
</dbReference>
<protein>
    <recommendedName>
        <fullName evidence="4">Integral membrane protein</fullName>
    </recommendedName>
</protein>
<proteinExistence type="predicted"/>
<reference evidence="3" key="1">
    <citation type="journal article" date="2019" name="Int. J. Syst. Evol. Microbiol.">
        <title>The Global Catalogue of Microorganisms (GCM) 10K type strain sequencing project: providing services to taxonomists for standard genome sequencing and annotation.</title>
        <authorList>
            <consortium name="The Broad Institute Genomics Platform"/>
            <consortium name="The Broad Institute Genome Sequencing Center for Infectious Disease"/>
            <person name="Wu L."/>
            <person name="Ma J."/>
        </authorList>
    </citation>
    <scope>NUCLEOTIDE SEQUENCE [LARGE SCALE GENOMIC DNA]</scope>
    <source>
        <strain evidence="3">JCM 4376</strain>
    </source>
</reference>
<keyword evidence="1" id="KW-0472">Membrane</keyword>
<accession>A0ABQ2WA13</accession>
<comment type="caution">
    <text evidence="2">The sequence shown here is derived from an EMBL/GenBank/DDBJ whole genome shotgun (WGS) entry which is preliminary data.</text>
</comment>
<feature type="transmembrane region" description="Helical" evidence="1">
    <location>
        <begin position="155"/>
        <end position="183"/>
    </location>
</feature>
<organism evidence="2 3">
    <name type="scientific">Streptomyces gelaticus</name>
    <dbReference type="NCBI Taxonomy" id="285446"/>
    <lineage>
        <taxon>Bacteria</taxon>
        <taxon>Bacillati</taxon>
        <taxon>Actinomycetota</taxon>
        <taxon>Actinomycetes</taxon>
        <taxon>Kitasatosporales</taxon>
        <taxon>Streptomycetaceae</taxon>
        <taxon>Streptomyces</taxon>
    </lineage>
</organism>
<feature type="transmembrane region" description="Helical" evidence="1">
    <location>
        <begin position="195"/>
        <end position="212"/>
    </location>
</feature>
<evidence type="ECO:0000313" key="3">
    <source>
        <dbReference type="Proteomes" id="UP000660675"/>
    </source>
</evidence>
<evidence type="ECO:0008006" key="4">
    <source>
        <dbReference type="Google" id="ProtNLM"/>
    </source>
</evidence>
<sequence length="234" mass="24168">MTTAASFARREWGSLYVTVRTALATRGWRAVPLTLASVCLIALCQVLQGQSWGYGLVQDIGFVRAEDPLWLALLRTPLSLFVPALSLPVWGAMAQVLVVFGVAEITLGGPRTFVIAYVCTVAGTLYARFGTAIGPEGLLGLPASDARIVDTGPSVAVTGLAVCVCVCMGAWFTVALVVVAMVVELIVKPNLASTEHLVAIGAALVLCAPAALRHRRPSDGDGGAGGPAVTPAGD</sequence>
<keyword evidence="3" id="KW-1185">Reference proteome</keyword>
<evidence type="ECO:0000256" key="1">
    <source>
        <dbReference type="SAM" id="Phobius"/>
    </source>
</evidence>